<dbReference type="Gene3D" id="1.10.510.10">
    <property type="entry name" value="Transferase(Phosphotransferase) domain 1"/>
    <property type="match status" value="1"/>
</dbReference>
<dbReference type="Proteomes" id="UP000036893">
    <property type="component" value="Unassembled WGS sequence"/>
</dbReference>
<proteinExistence type="predicted"/>
<dbReference type="Pfam" id="PF14479">
    <property type="entry name" value="HeLo"/>
    <property type="match status" value="1"/>
</dbReference>
<dbReference type="InterPro" id="IPR029498">
    <property type="entry name" value="HeLo_dom"/>
</dbReference>
<accession>A0A8E0QQX5</accession>
<comment type="caution">
    <text evidence="2">The sequence shown here is derived from an EMBL/GenBank/DDBJ whole genome shotgun (WGS) entry which is preliminary data.</text>
</comment>
<name>A0A8E0QQX5_9EURO</name>
<dbReference type="Gene3D" id="1.20.120.1020">
    <property type="entry name" value="Prion-inhibition and propagation, HeLo domain"/>
    <property type="match status" value="1"/>
</dbReference>
<dbReference type="InterPro" id="IPR011009">
    <property type="entry name" value="Kinase-like_dom_sf"/>
</dbReference>
<dbReference type="GeneID" id="66991651"/>
<organism evidence="2 3">
    <name type="scientific">Aspergillus udagawae</name>
    <dbReference type="NCBI Taxonomy" id="91492"/>
    <lineage>
        <taxon>Eukaryota</taxon>
        <taxon>Fungi</taxon>
        <taxon>Dikarya</taxon>
        <taxon>Ascomycota</taxon>
        <taxon>Pezizomycotina</taxon>
        <taxon>Eurotiomycetes</taxon>
        <taxon>Eurotiomycetidae</taxon>
        <taxon>Eurotiales</taxon>
        <taxon>Aspergillaceae</taxon>
        <taxon>Aspergillus</taxon>
        <taxon>Aspergillus subgen. Fumigati</taxon>
    </lineage>
</organism>
<dbReference type="EMBL" id="BBXM02000003">
    <property type="protein sequence ID" value="GIC87784.1"/>
    <property type="molecule type" value="Genomic_DNA"/>
</dbReference>
<evidence type="ECO:0000313" key="3">
    <source>
        <dbReference type="Proteomes" id="UP000036893"/>
    </source>
</evidence>
<feature type="domain" description="Prion-inhibition and propagation HeLo" evidence="1">
    <location>
        <begin position="12"/>
        <end position="183"/>
    </location>
</feature>
<dbReference type="InterPro" id="IPR038305">
    <property type="entry name" value="HeLo_sf"/>
</dbReference>
<reference evidence="2" key="1">
    <citation type="journal article" date="2015" name="Genome Announc.">
        <title>Draft Genome Sequence of the Pathogenic Filamentous Fungus Aspergillus udagawae Strain IFM 46973T.</title>
        <authorList>
            <person name="Kusuya Y."/>
            <person name="Takahashi-Nakaguchi A."/>
            <person name="Takahashi H."/>
            <person name="Yaguchi T."/>
        </authorList>
    </citation>
    <scope>NUCLEOTIDE SEQUENCE</scope>
    <source>
        <strain evidence="2">IFM 46973</strain>
    </source>
</reference>
<evidence type="ECO:0000313" key="2">
    <source>
        <dbReference type="EMBL" id="GIC87784.1"/>
    </source>
</evidence>
<sequence length="582" mass="66207">MESHYNTFAASTGLLGNLIQGCLAVSNFLDRVEHADELANQFTARLQFHLSRLHWWSCRWKIIHDESPSNGIPDARFQMYGNAIANYLELILHNVRHLTSQQDSIPIFKNTRSAQASSASERFSKLLSTPWKEYSGSSTEPTHENISNFTDRLKWALQNGSAMQRLELLEYLVRDLEGFFPPPGPSSDISGAVLVNPALMTEQGDWKLRWLSAQTDMDPFAASLAWLKATTISHINDLKLSPDYNPQRLHDMLIRDRRSTSDRHYTGHYNGSPVLIEKKTVPRRANNDLIRPRIEKVVHLLQASQRIQELRTLPCIGYIYTQPGECPLSINDENCTYEFLYTIHAGPAISLREILSSESKKADKYKEVRPLNKRFEIARTLSRALLYLHAAEWLHKGIRSSSIMFVPSGQPISKSKETNASQLGRPYLVGFEYSRLASNDEGTENHATTVEDNLYRHPDAQGLDTTDEESYIGKTGRFTKDHDIYSLGVTLVEMGVYKSAKRIADDFQRERSSHALNAKTFHKHMTDTLIPQNVTFNMGEVYARVAFRCLQANFYSLPGRNNQDGSIAFYKEVVSQLELCRA</sequence>
<dbReference type="PANTHER" id="PTHR37542:SF1">
    <property type="entry name" value="PRION-INHIBITION AND PROPAGATION HELO DOMAIN-CONTAINING PROTEIN"/>
    <property type="match status" value="1"/>
</dbReference>
<dbReference type="SUPFAM" id="SSF56112">
    <property type="entry name" value="Protein kinase-like (PK-like)"/>
    <property type="match status" value="1"/>
</dbReference>
<dbReference type="RefSeq" id="XP_043145050.1">
    <property type="nucleotide sequence ID" value="XM_043289115.1"/>
</dbReference>
<evidence type="ECO:0000259" key="1">
    <source>
        <dbReference type="Pfam" id="PF14479"/>
    </source>
</evidence>
<reference evidence="2" key="2">
    <citation type="submission" date="2021-01" db="EMBL/GenBank/DDBJ databases">
        <title>Pan-genome distribution and transcriptional activeness of fungal secondary metabolism genes in Aspergillus section Fumigati.</title>
        <authorList>
            <person name="Takahashi H."/>
            <person name="Umemura M."/>
            <person name="Ninomiya A."/>
            <person name="Kusuya Y."/>
            <person name="Urayama S."/>
            <person name="Shimizu M."/>
            <person name="Watanabe A."/>
            <person name="Kamei K."/>
            <person name="Yaguchi T."/>
            <person name="Hagiwara D."/>
        </authorList>
    </citation>
    <scope>NUCLEOTIDE SEQUENCE</scope>
    <source>
        <strain evidence="2">IFM 46973</strain>
    </source>
</reference>
<dbReference type="PANTHER" id="PTHR37542">
    <property type="entry name" value="HELO DOMAIN-CONTAINING PROTEIN-RELATED"/>
    <property type="match status" value="1"/>
</dbReference>
<gene>
    <name evidence="2" type="ORF">Aud_004175</name>
</gene>
<protein>
    <recommendedName>
        <fullName evidence="1">Prion-inhibition and propagation HeLo domain-containing protein</fullName>
    </recommendedName>
</protein>
<dbReference type="AlphaFoldDB" id="A0A8E0QQX5"/>